<evidence type="ECO:0000259" key="1">
    <source>
        <dbReference type="Pfam" id="PF07883"/>
    </source>
</evidence>
<reference evidence="2" key="1">
    <citation type="submission" date="2023-07" db="EMBL/GenBank/DDBJ databases">
        <title>Sequencing the genomes of 1000 actinobacteria strains.</title>
        <authorList>
            <person name="Klenk H.-P."/>
        </authorList>
    </citation>
    <scope>NUCLEOTIDE SEQUENCE</scope>
    <source>
        <strain evidence="2">DSM 44707</strain>
    </source>
</reference>
<protein>
    <submittedName>
        <fullName evidence="2">Quercetin dioxygenase-like cupin family protein</fullName>
    </submittedName>
</protein>
<comment type="caution">
    <text evidence="2">The sequence shown here is derived from an EMBL/GenBank/DDBJ whole genome shotgun (WGS) entry which is preliminary data.</text>
</comment>
<dbReference type="SUPFAM" id="SSF51182">
    <property type="entry name" value="RmlC-like cupins"/>
    <property type="match status" value="1"/>
</dbReference>
<dbReference type="PANTHER" id="PTHR36440:SF1">
    <property type="entry name" value="PUTATIVE (AFU_ORTHOLOGUE AFUA_8G07350)-RELATED"/>
    <property type="match status" value="1"/>
</dbReference>
<dbReference type="InterPro" id="IPR011051">
    <property type="entry name" value="RmlC_Cupin_sf"/>
</dbReference>
<name>A0AAE3YL45_9ACTN</name>
<dbReference type="Gene3D" id="2.60.120.10">
    <property type="entry name" value="Jelly Rolls"/>
    <property type="match status" value="1"/>
</dbReference>
<proteinExistence type="predicted"/>
<dbReference type="Proteomes" id="UP001183643">
    <property type="component" value="Unassembled WGS sequence"/>
</dbReference>
<dbReference type="InterPro" id="IPR013096">
    <property type="entry name" value="Cupin_2"/>
</dbReference>
<organism evidence="2 3">
    <name type="scientific">Catenuloplanes atrovinosus</name>
    <dbReference type="NCBI Taxonomy" id="137266"/>
    <lineage>
        <taxon>Bacteria</taxon>
        <taxon>Bacillati</taxon>
        <taxon>Actinomycetota</taxon>
        <taxon>Actinomycetes</taxon>
        <taxon>Micromonosporales</taxon>
        <taxon>Micromonosporaceae</taxon>
        <taxon>Catenuloplanes</taxon>
    </lineage>
</organism>
<dbReference type="RefSeq" id="WP_310363786.1">
    <property type="nucleotide sequence ID" value="NZ_JAVDYB010000001.1"/>
</dbReference>
<gene>
    <name evidence="2" type="ORF">J2S41_001069</name>
</gene>
<dbReference type="AlphaFoldDB" id="A0AAE3YL45"/>
<evidence type="ECO:0000313" key="3">
    <source>
        <dbReference type="Proteomes" id="UP001183643"/>
    </source>
</evidence>
<keyword evidence="2" id="KW-0223">Dioxygenase</keyword>
<dbReference type="InterPro" id="IPR014710">
    <property type="entry name" value="RmlC-like_jellyroll"/>
</dbReference>
<dbReference type="InterPro" id="IPR053146">
    <property type="entry name" value="QDO-like"/>
</dbReference>
<accession>A0AAE3YL45</accession>
<dbReference type="GO" id="GO:0051213">
    <property type="term" value="F:dioxygenase activity"/>
    <property type="evidence" value="ECO:0007669"/>
    <property type="project" value="UniProtKB-KW"/>
</dbReference>
<sequence length="168" mass="18105">MSFVLPAQGLHVPAGEGPARWFSGDVYTVKLEAKATNGTVGLIEASVPPGGGPPPHIHNHADETFYLLNGELEFLEGDRTFTARTGDLVFVPRGATHRFLNTGIRPATMLFFYTPGGPEGLFLEGGDEPRPGVQVEPWGPERFGDHMTALLDKYDNVILPPAEPGRDG</sequence>
<dbReference type="PANTHER" id="PTHR36440">
    <property type="entry name" value="PUTATIVE (AFU_ORTHOLOGUE AFUA_8G07350)-RELATED"/>
    <property type="match status" value="1"/>
</dbReference>
<keyword evidence="3" id="KW-1185">Reference proteome</keyword>
<evidence type="ECO:0000313" key="2">
    <source>
        <dbReference type="EMBL" id="MDR7274291.1"/>
    </source>
</evidence>
<keyword evidence="2" id="KW-0560">Oxidoreductase</keyword>
<dbReference type="Pfam" id="PF07883">
    <property type="entry name" value="Cupin_2"/>
    <property type="match status" value="1"/>
</dbReference>
<dbReference type="EMBL" id="JAVDYB010000001">
    <property type="protein sequence ID" value="MDR7274291.1"/>
    <property type="molecule type" value="Genomic_DNA"/>
</dbReference>
<feature type="domain" description="Cupin type-2" evidence="1">
    <location>
        <begin position="46"/>
        <end position="112"/>
    </location>
</feature>